<keyword evidence="6 7" id="KW-0472">Membrane</keyword>
<gene>
    <name evidence="9" type="ORF">I8J34_19875</name>
</gene>
<proteinExistence type="inferred from homology"/>
<dbReference type="GO" id="GO:0005737">
    <property type="term" value="C:cytoplasm"/>
    <property type="evidence" value="ECO:0007669"/>
    <property type="project" value="TreeGrafter"/>
</dbReference>
<dbReference type="EMBL" id="JAEKFT010000030">
    <property type="protein sequence ID" value="MBT0963450.1"/>
    <property type="molecule type" value="Genomic_DNA"/>
</dbReference>
<feature type="domain" description="Peptidase M50" evidence="8">
    <location>
        <begin position="198"/>
        <end position="274"/>
    </location>
</feature>
<comment type="subcellular location">
    <subcellularLocation>
        <location evidence="2">Endomembrane system</location>
        <topology evidence="2">Multi-pass membrane protein</topology>
    </subcellularLocation>
</comment>
<feature type="transmembrane region" description="Helical" evidence="7">
    <location>
        <begin position="387"/>
        <end position="406"/>
    </location>
</feature>
<dbReference type="Pfam" id="PF02163">
    <property type="entry name" value="Peptidase_M50"/>
    <property type="match status" value="1"/>
</dbReference>
<sequence>MGTPAPGSGKLPDTLPPLREELTLHANAPTADGSPAWVLQDPVRNLFFRIDWLVFEILARWHVGAPGRILDALARETTLQASESDMRQVLDFLRTNELLALAGAPGNAWLLEQKNRRKQRWWQTLIHNYLFFRLPLFFPDRWLERALPWVEPFFRRGFFLLTALALFTGVIAVIRQWEPFVATLVDTFSWQGLAHYGLTLVVVKFLHELGHAFTAKRYGCRVPTMGVAFLVLFPMAYTDVNETWKLPDHRQRLLVGSAGIITELVVAAWATLAWALLPDGALRSAAFLLATTTWVNTVAINLSPFLRFDGYFILMDWLQMPNLHPRAFALARWHLRESLFGTGEPPPEHLPAGRRRGLILFAYLVWIYRLVVFLGIALLVYHMFAKVLGIVLFAVEIFWFLLRPILRELGTWRRRWHELRQGRRWRRSCGLLAGLLLLCLVPWRVQVGGVAMLRPAQSFPLVTPVAAQVLALPVAAGGTVDAGAPLMVLASPELASQQSAAAARVQALGWQVAGAGFDPEWRNRQLVMQQELAVAQAQREGLAREQARLAPLAPFAGRLLDLPPDLAPGQWVAPKQRLGVLVDPSAWLVETYLGEQEIERIATGAGGRFFPETPGKPVRALRVLRIDRDATRVLPEPMLAAPHGGEILTRERNGQLFPDRALYRVTLTVDDGEGLTHAERGHAVINAAPRTLFGEFLKNAAGVLIRESGF</sequence>
<dbReference type="GO" id="GO:0031293">
    <property type="term" value="P:membrane protein intracellular domain proteolysis"/>
    <property type="evidence" value="ECO:0007669"/>
    <property type="project" value="TreeGrafter"/>
</dbReference>
<feature type="transmembrane region" description="Helical" evidence="7">
    <location>
        <begin position="427"/>
        <end position="445"/>
    </location>
</feature>
<keyword evidence="5 7" id="KW-1133">Transmembrane helix</keyword>
<feature type="transmembrane region" description="Helical" evidence="7">
    <location>
        <begin position="189"/>
        <end position="206"/>
    </location>
</feature>
<dbReference type="PANTHER" id="PTHR13325">
    <property type="entry name" value="PROTEASE M50 MEMBRANE-BOUND TRANSCRIPTION FACTOR SITE 2 PROTEASE"/>
    <property type="match status" value="1"/>
</dbReference>
<evidence type="ECO:0000259" key="8">
    <source>
        <dbReference type="Pfam" id="PF02163"/>
    </source>
</evidence>
<name>A0A944DB05_DENI1</name>
<dbReference type="Proteomes" id="UP000694660">
    <property type="component" value="Unassembled WGS sequence"/>
</dbReference>
<keyword evidence="10" id="KW-1185">Reference proteome</keyword>
<evidence type="ECO:0000256" key="5">
    <source>
        <dbReference type="ARBA" id="ARBA00022989"/>
    </source>
</evidence>
<evidence type="ECO:0000313" key="10">
    <source>
        <dbReference type="Proteomes" id="UP000694660"/>
    </source>
</evidence>
<dbReference type="InterPro" id="IPR008915">
    <property type="entry name" value="Peptidase_M50"/>
</dbReference>
<dbReference type="InterPro" id="IPR001193">
    <property type="entry name" value="MBTPS2"/>
</dbReference>
<dbReference type="RefSeq" id="WP_214363382.1">
    <property type="nucleotide sequence ID" value="NZ_JAEKFT010000030.1"/>
</dbReference>
<reference evidence="10" key="1">
    <citation type="journal article" date="2022" name="ISME J.">
        <title>Genetic and phylogenetic analysis of dissimilatory iodate-reducing bacteria identifies potential niches across the world's oceans.</title>
        <authorList>
            <person name="Reyes-Umana V."/>
            <person name="Henning Z."/>
            <person name="Lee K."/>
            <person name="Barnum T.P."/>
            <person name="Coates J.D."/>
        </authorList>
    </citation>
    <scope>NUCLEOTIDE SEQUENCE [LARGE SCALE GENOMIC DNA]</scope>
    <source>
        <strain evidence="10">IR12</strain>
    </source>
</reference>
<comment type="cofactor">
    <cofactor evidence="1">
        <name>Zn(2+)</name>
        <dbReference type="ChEBI" id="CHEBI:29105"/>
    </cofactor>
</comment>
<evidence type="ECO:0000256" key="7">
    <source>
        <dbReference type="SAM" id="Phobius"/>
    </source>
</evidence>
<dbReference type="CDD" id="cd05709">
    <property type="entry name" value="S2P-M50"/>
    <property type="match status" value="1"/>
</dbReference>
<protein>
    <submittedName>
        <fullName evidence="9">HlyD family efflux transporter periplasmic adaptor subunit</fullName>
    </submittedName>
</protein>
<feature type="transmembrane region" description="Helical" evidence="7">
    <location>
        <begin position="257"/>
        <end position="277"/>
    </location>
</feature>
<accession>A0A944DB05</accession>
<dbReference type="AlphaFoldDB" id="A0A944DB05"/>
<feature type="transmembrane region" description="Helical" evidence="7">
    <location>
        <begin position="358"/>
        <end position="381"/>
    </location>
</feature>
<evidence type="ECO:0000313" key="9">
    <source>
        <dbReference type="EMBL" id="MBT0963450.1"/>
    </source>
</evidence>
<evidence type="ECO:0000256" key="3">
    <source>
        <dbReference type="ARBA" id="ARBA00007931"/>
    </source>
</evidence>
<keyword evidence="4 7" id="KW-0812">Transmembrane</keyword>
<dbReference type="GO" id="GO:0012505">
    <property type="term" value="C:endomembrane system"/>
    <property type="evidence" value="ECO:0007669"/>
    <property type="project" value="UniProtKB-SubCell"/>
</dbReference>
<evidence type="ECO:0000256" key="4">
    <source>
        <dbReference type="ARBA" id="ARBA00022692"/>
    </source>
</evidence>
<feature type="transmembrane region" description="Helical" evidence="7">
    <location>
        <begin position="158"/>
        <end position="177"/>
    </location>
</feature>
<comment type="caution">
    <text evidence="9">The sequence shown here is derived from an EMBL/GenBank/DDBJ whole genome shotgun (WGS) entry which is preliminary data.</text>
</comment>
<organism evidence="9 10">
    <name type="scientific">Denitromonas iodatirespirans</name>
    <dbReference type="NCBI Taxonomy" id="2795389"/>
    <lineage>
        <taxon>Bacteria</taxon>
        <taxon>Pseudomonadati</taxon>
        <taxon>Pseudomonadota</taxon>
        <taxon>Betaproteobacteria</taxon>
        <taxon>Rhodocyclales</taxon>
        <taxon>Zoogloeaceae</taxon>
        <taxon>Denitromonas</taxon>
    </lineage>
</organism>
<comment type="similarity">
    <text evidence="3">Belongs to the peptidase M50B family.</text>
</comment>
<dbReference type="GO" id="GO:0004222">
    <property type="term" value="F:metalloendopeptidase activity"/>
    <property type="evidence" value="ECO:0007669"/>
    <property type="project" value="InterPro"/>
</dbReference>
<feature type="transmembrane region" description="Helical" evidence="7">
    <location>
        <begin position="218"/>
        <end position="237"/>
    </location>
</feature>
<evidence type="ECO:0000256" key="6">
    <source>
        <dbReference type="ARBA" id="ARBA00023136"/>
    </source>
</evidence>
<dbReference type="PANTHER" id="PTHR13325:SF3">
    <property type="entry name" value="MEMBRANE-BOUND TRANSCRIPTION FACTOR SITE-2 PROTEASE"/>
    <property type="match status" value="1"/>
</dbReference>
<dbReference type="GO" id="GO:0016020">
    <property type="term" value="C:membrane"/>
    <property type="evidence" value="ECO:0007669"/>
    <property type="project" value="InterPro"/>
</dbReference>
<evidence type="ECO:0000256" key="1">
    <source>
        <dbReference type="ARBA" id="ARBA00001947"/>
    </source>
</evidence>
<evidence type="ECO:0000256" key="2">
    <source>
        <dbReference type="ARBA" id="ARBA00004127"/>
    </source>
</evidence>